<evidence type="ECO:0000313" key="3">
    <source>
        <dbReference type="Proteomes" id="UP001055955"/>
    </source>
</evidence>
<name>A0ABY5DLE9_9GAMM</name>
<feature type="transmembrane region" description="Helical" evidence="1">
    <location>
        <begin position="197"/>
        <end position="222"/>
    </location>
</feature>
<dbReference type="SUPFAM" id="SSF53474">
    <property type="entry name" value="alpha/beta-Hydrolases"/>
    <property type="match status" value="1"/>
</dbReference>
<keyword evidence="1" id="KW-0812">Transmembrane</keyword>
<evidence type="ECO:0000256" key="1">
    <source>
        <dbReference type="SAM" id="Phobius"/>
    </source>
</evidence>
<accession>A0ABY5DLE9</accession>
<feature type="transmembrane region" description="Helical" evidence="1">
    <location>
        <begin position="258"/>
        <end position="277"/>
    </location>
</feature>
<dbReference type="InterPro" id="IPR029058">
    <property type="entry name" value="AB_hydrolase_fold"/>
</dbReference>
<proteinExistence type="predicted"/>
<protein>
    <submittedName>
        <fullName evidence="2">Uncharacterized protein</fullName>
    </submittedName>
</protein>
<keyword evidence="3" id="KW-1185">Reference proteome</keyword>
<organism evidence="2 3">
    <name type="scientific">Candidatus Comchoanobacter bicostacola</name>
    <dbReference type="NCBI Taxonomy" id="2919598"/>
    <lineage>
        <taxon>Bacteria</taxon>
        <taxon>Pseudomonadati</taxon>
        <taxon>Pseudomonadota</taxon>
        <taxon>Gammaproteobacteria</taxon>
        <taxon>Candidatus Comchoanobacterales</taxon>
        <taxon>Candidatus Comchoanobacteraceae</taxon>
        <taxon>Candidatus Comchoanobacter</taxon>
    </lineage>
</organism>
<feature type="transmembrane region" description="Helical" evidence="1">
    <location>
        <begin position="166"/>
        <end position="185"/>
    </location>
</feature>
<dbReference type="Proteomes" id="UP001055955">
    <property type="component" value="Chromosome"/>
</dbReference>
<dbReference type="Gene3D" id="3.40.50.1820">
    <property type="entry name" value="alpha/beta hydrolase"/>
    <property type="match status" value="1"/>
</dbReference>
<feature type="transmembrane region" description="Helical" evidence="1">
    <location>
        <begin position="283"/>
        <end position="299"/>
    </location>
</feature>
<dbReference type="EMBL" id="CP092900">
    <property type="protein sequence ID" value="UTC24752.1"/>
    <property type="molecule type" value="Genomic_DNA"/>
</dbReference>
<reference evidence="2 3" key="1">
    <citation type="journal article" date="2022" name="Nat. Microbiol.">
        <title>The microbiome of a bacterivorous marine choanoflagellate contains a resource-demanding obligate bacterial associate.</title>
        <authorList>
            <person name="Needham D.M."/>
            <person name="Poirier C."/>
            <person name="Bachy C."/>
            <person name="George E.E."/>
            <person name="Wilken S."/>
            <person name="Yung C.C.M."/>
            <person name="Limardo A.J."/>
            <person name="Morando M."/>
            <person name="Sudek L."/>
            <person name="Malmstrom R.R."/>
            <person name="Keeling P.J."/>
            <person name="Santoro A.E."/>
            <person name="Worden A.Z."/>
        </authorList>
    </citation>
    <scope>NUCLEOTIDE SEQUENCE [LARGE SCALE GENOMIC DNA]</scope>
    <source>
        <strain evidence="2 3">Comchoano-1</strain>
    </source>
</reference>
<evidence type="ECO:0000313" key="2">
    <source>
        <dbReference type="EMBL" id="UTC24752.1"/>
    </source>
</evidence>
<gene>
    <name evidence="2" type="ORF">MMH89_01100</name>
</gene>
<keyword evidence="1" id="KW-1133">Transmembrane helix</keyword>
<sequence>MKLSEIIRAPFSLIFWPLRWLYSYPLYLNKIFPPKQSLTPNLTYTTPSRAATTNTKMTIVVTGIGDIDPTVHHTQGALEFYYPPALRHWFSCFSLYDYSEHICKNLIQKLNDTHNEQTQIKVISHSMGGLATLLAILNNKKLANDRLEFVILNSFPSYYALLTQNFPLACFILSSLPLTLGGTIMRAASQTTLIQTIGISILGTSLSIALITLTISFSCHVITYNDMQRFIDNPLKKVCYALLNPLKHERTLKTIGHIITYPIALVSSLSIACLLLLKEALLLIPRPFIYALLFIMNSHQNISKRLFKRLSSEQLLPPTTLPIIKIKQAKDDSLIPSYLRLSNLPLARHLETNEYNGDHGLQRDLNSI</sequence>
<dbReference type="RefSeq" id="WP_258568541.1">
    <property type="nucleotide sequence ID" value="NZ_CP092900.1"/>
</dbReference>
<keyword evidence="1" id="KW-0472">Membrane</keyword>